<dbReference type="GO" id="GO:0015562">
    <property type="term" value="F:efflux transmembrane transporter activity"/>
    <property type="evidence" value="ECO:0007669"/>
    <property type="project" value="InterPro"/>
</dbReference>
<dbReference type="GO" id="GO:1990281">
    <property type="term" value="C:efflux pump complex"/>
    <property type="evidence" value="ECO:0007669"/>
    <property type="project" value="TreeGrafter"/>
</dbReference>
<evidence type="ECO:0000313" key="9">
    <source>
        <dbReference type="Proteomes" id="UP000324298"/>
    </source>
</evidence>
<evidence type="ECO:0000256" key="1">
    <source>
        <dbReference type="ARBA" id="ARBA00004442"/>
    </source>
</evidence>
<organism evidence="8 9">
    <name type="scientific">Oryzomonas rubra</name>
    <dbReference type="NCBI Taxonomy" id="2509454"/>
    <lineage>
        <taxon>Bacteria</taxon>
        <taxon>Pseudomonadati</taxon>
        <taxon>Thermodesulfobacteriota</taxon>
        <taxon>Desulfuromonadia</taxon>
        <taxon>Geobacterales</taxon>
        <taxon>Geobacteraceae</taxon>
        <taxon>Oryzomonas</taxon>
    </lineage>
</organism>
<keyword evidence="3" id="KW-0813">Transport</keyword>
<name>A0A5A9XEE1_9BACT</name>
<dbReference type="GO" id="GO:0015288">
    <property type="term" value="F:porin activity"/>
    <property type="evidence" value="ECO:0007669"/>
    <property type="project" value="TreeGrafter"/>
</dbReference>
<dbReference type="PANTHER" id="PTHR30026">
    <property type="entry name" value="OUTER MEMBRANE PROTEIN TOLC"/>
    <property type="match status" value="1"/>
</dbReference>
<dbReference type="Pfam" id="PF02321">
    <property type="entry name" value="OEP"/>
    <property type="match status" value="2"/>
</dbReference>
<dbReference type="Proteomes" id="UP000324298">
    <property type="component" value="Unassembled WGS sequence"/>
</dbReference>
<keyword evidence="9" id="KW-1185">Reference proteome</keyword>
<evidence type="ECO:0000256" key="3">
    <source>
        <dbReference type="ARBA" id="ARBA00022448"/>
    </source>
</evidence>
<keyword evidence="4" id="KW-1134">Transmembrane beta strand</keyword>
<keyword evidence="7" id="KW-0998">Cell outer membrane</keyword>
<comment type="caution">
    <text evidence="8">The sequence shown here is derived from an EMBL/GenBank/DDBJ whole genome shotgun (WGS) entry which is preliminary data.</text>
</comment>
<sequence length="461" mass="51584">MAVEKNLDVRAELYNPAQYEADINRNRAIYDPLLTLQTNYSDSTVPSTTVDGSGSSYGRTFQADASLSQLFWTGATATAGFNNAFNSTNASRSLSNYWESTLGVTITQPLLKNFGRETTDVAINVSRLSKFASIEHFNTRLLTTVTQVRNEYFKLYSLREQLQVAKTSLELARKILSDTKAQVTAGVLPAMEITNAEFGVYSREKELIDVEKSVSDEVDVLRLLLQIKDARDILTVDLPRHDLYEVNEDAALKLALSRPDIKEQRRNLEIAELQTRVYNNKVKPDLSLSASGSLVGLNHTYPRNLETLTAADNPAWSLGLIFTYPLGNNAAENDYRKSRLKTEQTAVQIRSLEENAANDVKSAIRGINSSYKQIAVAERGRAYAEERLRAYLRKKEVGLATNKDVLDVENDLVAAKNNQITAVVTYDNAITHLWQVTGELLERQGIRVVEDDADKLYRGTR</sequence>
<evidence type="ECO:0000256" key="4">
    <source>
        <dbReference type="ARBA" id="ARBA00022452"/>
    </source>
</evidence>
<evidence type="ECO:0000313" key="8">
    <source>
        <dbReference type="EMBL" id="KAA0890559.1"/>
    </source>
</evidence>
<dbReference type="InterPro" id="IPR003423">
    <property type="entry name" value="OMP_efflux"/>
</dbReference>
<accession>A0A5A9XEE1</accession>
<proteinExistence type="inferred from homology"/>
<keyword evidence="5" id="KW-0812">Transmembrane</keyword>
<keyword evidence="6" id="KW-0472">Membrane</keyword>
<dbReference type="SUPFAM" id="SSF56954">
    <property type="entry name" value="Outer membrane efflux proteins (OEP)"/>
    <property type="match status" value="1"/>
</dbReference>
<comment type="subcellular location">
    <subcellularLocation>
        <location evidence="1">Cell outer membrane</location>
    </subcellularLocation>
</comment>
<protein>
    <submittedName>
        <fullName evidence="8">TolC family protein</fullName>
    </submittedName>
</protein>
<dbReference type="AlphaFoldDB" id="A0A5A9XEE1"/>
<dbReference type="InterPro" id="IPR051906">
    <property type="entry name" value="TolC-like"/>
</dbReference>
<gene>
    <name evidence="8" type="ORF">ET418_12810</name>
</gene>
<dbReference type="EMBL" id="SRSD01000007">
    <property type="protein sequence ID" value="KAA0890559.1"/>
    <property type="molecule type" value="Genomic_DNA"/>
</dbReference>
<dbReference type="OrthoDB" id="127236at2"/>
<dbReference type="Gene3D" id="1.20.1600.10">
    <property type="entry name" value="Outer membrane efflux proteins (OEP)"/>
    <property type="match status" value="1"/>
</dbReference>
<dbReference type="PANTHER" id="PTHR30026:SF23">
    <property type="entry name" value="TO APRF-PUTATIVE OUTER MEMBRANE EFFLUX PROTEIN OR SECRETED ALKALINE PHOSPHATASE-RELATED"/>
    <property type="match status" value="1"/>
</dbReference>
<dbReference type="GO" id="GO:0009279">
    <property type="term" value="C:cell outer membrane"/>
    <property type="evidence" value="ECO:0007669"/>
    <property type="project" value="UniProtKB-SubCell"/>
</dbReference>
<comment type="similarity">
    <text evidence="2">Belongs to the outer membrane factor (OMF) (TC 1.B.17) family.</text>
</comment>
<evidence type="ECO:0000256" key="7">
    <source>
        <dbReference type="ARBA" id="ARBA00023237"/>
    </source>
</evidence>
<evidence type="ECO:0000256" key="5">
    <source>
        <dbReference type="ARBA" id="ARBA00022692"/>
    </source>
</evidence>
<reference evidence="8 9" key="1">
    <citation type="submission" date="2019-04" db="EMBL/GenBank/DDBJ databases">
        <title>Geobacter ruber sp. nov., ferric-reducing bacteria isolated from paddy soil.</title>
        <authorList>
            <person name="Xu Z."/>
            <person name="Masuda Y."/>
            <person name="Itoh H."/>
            <person name="Senoo K."/>
        </authorList>
    </citation>
    <scope>NUCLEOTIDE SEQUENCE [LARGE SCALE GENOMIC DNA]</scope>
    <source>
        <strain evidence="8 9">Red88</strain>
    </source>
</reference>
<evidence type="ECO:0000256" key="6">
    <source>
        <dbReference type="ARBA" id="ARBA00023136"/>
    </source>
</evidence>
<evidence type="ECO:0000256" key="2">
    <source>
        <dbReference type="ARBA" id="ARBA00007613"/>
    </source>
</evidence>